<dbReference type="Gene3D" id="3.40.50.300">
    <property type="entry name" value="P-loop containing nucleotide triphosphate hydrolases"/>
    <property type="match status" value="1"/>
</dbReference>
<evidence type="ECO:0000313" key="2">
    <source>
        <dbReference type="Proteomes" id="UP000887569"/>
    </source>
</evidence>
<dbReference type="PANTHER" id="PTHR24222:SF76">
    <property type="entry name" value="MYCOBACTIN IMPORT ATP-BINDING_PERMEASE PROTEIN IRTB"/>
    <property type="match status" value="1"/>
</dbReference>
<dbReference type="AlphaFoldDB" id="A0A915A3M6"/>
<dbReference type="GO" id="GO:0005524">
    <property type="term" value="F:ATP binding"/>
    <property type="evidence" value="ECO:0007669"/>
    <property type="project" value="InterPro"/>
</dbReference>
<dbReference type="Pfam" id="PF00005">
    <property type="entry name" value="ABC_tran"/>
    <property type="match status" value="1"/>
</dbReference>
<proteinExistence type="predicted"/>
<dbReference type="GO" id="GO:0016887">
    <property type="term" value="F:ATP hydrolysis activity"/>
    <property type="evidence" value="ECO:0007669"/>
    <property type="project" value="InterPro"/>
</dbReference>
<dbReference type="InterPro" id="IPR039421">
    <property type="entry name" value="Type_1_exporter"/>
</dbReference>
<dbReference type="Proteomes" id="UP000887569">
    <property type="component" value="Unplaced"/>
</dbReference>
<reference evidence="3" key="1">
    <citation type="submission" date="2022-11" db="UniProtKB">
        <authorList>
            <consortium name="WormBaseParasite"/>
        </authorList>
    </citation>
    <scope>IDENTIFICATION</scope>
</reference>
<dbReference type="InterPro" id="IPR027417">
    <property type="entry name" value="P-loop_NTPase"/>
</dbReference>
<dbReference type="SUPFAM" id="SSF52540">
    <property type="entry name" value="P-loop containing nucleoside triphosphate hydrolases"/>
    <property type="match status" value="1"/>
</dbReference>
<sequence>MICQFMTSVSNGFAVSLPLYRRSQSSFGATLEENLTEHEMVQACVMADEHEFIIILSRGYKTMIGASSIQLSDGQKQRIAIARALVRNPKILLLDEATNA</sequence>
<evidence type="ECO:0000259" key="1">
    <source>
        <dbReference type="Pfam" id="PF00005"/>
    </source>
</evidence>
<dbReference type="GO" id="GO:0005886">
    <property type="term" value="C:plasma membrane"/>
    <property type="evidence" value="ECO:0007669"/>
    <property type="project" value="TreeGrafter"/>
</dbReference>
<keyword evidence="2" id="KW-1185">Reference proteome</keyword>
<name>A0A915A3M6_PARUN</name>
<accession>A0A915A3M6</accession>
<protein>
    <submittedName>
        <fullName evidence="3">ABC transporter domain-containing protein</fullName>
    </submittedName>
</protein>
<dbReference type="GO" id="GO:0042626">
    <property type="term" value="F:ATPase-coupled transmembrane transporter activity"/>
    <property type="evidence" value="ECO:0007669"/>
    <property type="project" value="TreeGrafter"/>
</dbReference>
<dbReference type="PANTHER" id="PTHR24222">
    <property type="entry name" value="ABC TRANSPORTER B FAMILY"/>
    <property type="match status" value="1"/>
</dbReference>
<organism evidence="2 3">
    <name type="scientific">Parascaris univalens</name>
    <name type="common">Nematode worm</name>
    <dbReference type="NCBI Taxonomy" id="6257"/>
    <lineage>
        <taxon>Eukaryota</taxon>
        <taxon>Metazoa</taxon>
        <taxon>Ecdysozoa</taxon>
        <taxon>Nematoda</taxon>
        <taxon>Chromadorea</taxon>
        <taxon>Rhabditida</taxon>
        <taxon>Spirurina</taxon>
        <taxon>Ascaridomorpha</taxon>
        <taxon>Ascaridoidea</taxon>
        <taxon>Ascarididae</taxon>
        <taxon>Parascaris</taxon>
    </lineage>
</organism>
<evidence type="ECO:0000313" key="3">
    <source>
        <dbReference type="WBParaSite" id="PgE050_g002_t01"/>
    </source>
</evidence>
<feature type="domain" description="ABC transporter" evidence="1">
    <location>
        <begin position="60"/>
        <end position="99"/>
    </location>
</feature>
<dbReference type="InterPro" id="IPR003439">
    <property type="entry name" value="ABC_transporter-like_ATP-bd"/>
</dbReference>
<dbReference type="WBParaSite" id="PgE050_g002_t01">
    <property type="protein sequence ID" value="PgE050_g002_t01"/>
    <property type="gene ID" value="PgE050_g002"/>
</dbReference>